<name>A0AAD4KPK8_9EURO</name>
<protein>
    <recommendedName>
        <fullName evidence="1">F-box domain-containing protein</fullName>
    </recommendedName>
</protein>
<dbReference type="SUPFAM" id="SSF52047">
    <property type="entry name" value="RNI-like"/>
    <property type="match status" value="1"/>
</dbReference>
<keyword evidence="3" id="KW-1185">Reference proteome</keyword>
<comment type="caution">
    <text evidence="2">The sequence shown here is derived from an EMBL/GenBank/DDBJ whole genome shotgun (WGS) entry which is preliminary data.</text>
</comment>
<dbReference type="SUPFAM" id="SSF81383">
    <property type="entry name" value="F-box domain"/>
    <property type="match status" value="1"/>
</dbReference>
<gene>
    <name evidence="2" type="ORF">BGW36DRAFT_461495</name>
</gene>
<accession>A0AAD4KPK8</accession>
<dbReference type="InterPro" id="IPR001810">
    <property type="entry name" value="F-box_dom"/>
</dbReference>
<dbReference type="InterPro" id="IPR032675">
    <property type="entry name" value="LRR_dom_sf"/>
</dbReference>
<evidence type="ECO:0000313" key="2">
    <source>
        <dbReference type="EMBL" id="KAH8697537.1"/>
    </source>
</evidence>
<sequence length="520" mass="59759">MKEGSRSPGSLPHGVWTLVFELMRTQDLFNICLVSKTWNALATKFLYRSIPIGEQHSHITHSQIWSNEASIRSRLLSRLEDDSNDELRAFVQEVAVMPTFAYTIRSISELEVEDWLCKLFVRLPNLQLVSIHTSIQRLDEIICTICDHNRRPELRLFSVNGTMGDSRLADRTLSCISTLHATVNPFKEQDGPNRHILHLQKLFFKCPNMRSFSLCVHGNYGGCVLNFPSFDTIRTFQLAGYENFPLIEELSLDAYAMEDDEWIHWKDRFSWSKLKSLTLGPSDPCNLLDRMAGYATSLRTLKVLGYAEEGNSDCKSVERFLFSFDSLETLELNGYLCSVNAVAQHKNISDLCLHMAEYSEKEIQRRVLTTAELKHLDKHCPKMESLSIDVERSNNEWPESIFGSLATSFANLKALSIHFELGISDIENPIMPALDESWAKNLSQKFFNKRHSFDYVKDDNDRTSLGKLHTLTLKTGESQRRFPQWEPEYSRWENQQSATYETSLLGDSSVDIRITRAPLY</sequence>
<dbReference type="Proteomes" id="UP001201262">
    <property type="component" value="Unassembled WGS sequence"/>
</dbReference>
<evidence type="ECO:0000313" key="3">
    <source>
        <dbReference type="Proteomes" id="UP001201262"/>
    </source>
</evidence>
<dbReference type="Gene3D" id="3.80.10.10">
    <property type="entry name" value="Ribonuclease Inhibitor"/>
    <property type="match status" value="1"/>
</dbReference>
<dbReference type="GeneID" id="70252426"/>
<proteinExistence type="predicted"/>
<dbReference type="AlphaFoldDB" id="A0AAD4KPK8"/>
<evidence type="ECO:0000259" key="1">
    <source>
        <dbReference type="PROSITE" id="PS50181"/>
    </source>
</evidence>
<dbReference type="InterPro" id="IPR036047">
    <property type="entry name" value="F-box-like_dom_sf"/>
</dbReference>
<dbReference type="Pfam" id="PF12937">
    <property type="entry name" value="F-box-like"/>
    <property type="match status" value="1"/>
</dbReference>
<dbReference type="EMBL" id="JAJTJA010000006">
    <property type="protein sequence ID" value="KAH8697537.1"/>
    <property type="molecule type" value="Genomic_DNA"/>
</dbReference>
<dbReference type="PROSITE" id="PS50181">
    <property type="entry name" value="FBOX"/>
    <property type="match status" value="1"/>
</dbReference>
<organism evidence="2 3">
    <name type="scientific">Talaromyces proteolyticus</name>
    <dbReference type="NCBI Taxonomy" id="1131652"/>
    <lineage>
        <taxon>Eukaryota</taxon>
        <taxon>Fungi</taxon>
        <taxon>Dikarya</taxon>
        <taxon>Ascomycota</taxon>
        <taxon>Pezizomycotina</taxon>
        <taxon>Eurotiomycetes</taxon>
        <taxon>Eurotiomycetidae</taxon>
        <taxon>Eurotiales</taxon>
        <taxon>Trichocomaceae</taxon>
        <taxon>Talaromyces</taxon>
        <taxon>Talaromyces sect. Bacilispori</taxon>
    </lineage>
</organism>
<dbReference type="RefSeq" id="XP_046072238.1">
    <property type="nucleotide sequence ID" value="XM_046222139.1"/>
</dbReference>
<feature type="domain" description="F-box" evidence="1">
    <location>
        <begin position="5"/>
        <end position="50"/>
    </location>
</feature>
<reference evidence="2" key="1">
    <citation type="submission" date="2021-12" db="EMBL/GenBank/DDBJ databases">
        <title>Convergent genome expansion in fungi linked to evolution of root-endophyte symbiosis.</title>
        <authorList>
            <consortium name="DOE Joint Genome Institute"/>
            <person name="Ke Y.-H."/>
            <person name="Bonito G."/>
            <person name="Liao H.-L."/>
            <person name="Looney B."/>
            <person name="Rojas-Flechas A."/>
            <person name="Nash J."/>
            <person name="Hameed K."/>
            <person name="Schadt C."/>
            <person name="Martin F."/>
            <person name="Crous P.W."/>
            <person name="Miettinen O."/>
            <person name="Magnuson J.K."/>
            <person name="Labbe J."/>
            <person name="Jacobson D."/>
            <person name="Doktycz M.J."/>
            <person name="Veneault-Fourrey C."/>
            <person name="Kuo A."/>
            <person name="Mondo S."/>
            <person name="Calhoun S."/>
            <person name="Riley R."/>
            <person name="Ohm R."/>
            <person name="LaButti K."/>
            <person name="Andreopoulos B."/>
            <person name="Pangilinan J."/>
            <person name="Nolan M."/>
            <person name="Tritt A."/>
            <person name="Clum A."/>
            <person name="Lipzen A."/>
            <person name="Daum C."/>
            <person name="Barry K."/>
            <person name="Grigoriev I.V."/>
            <person name="Vilgalys R."/>
        </authorList>
    </citation>
    <scope>NUCLEOTIDE SEQUENCE</scope>
    <source>
        <strain evidence="2">PMI_201</strain>
    </source>
</reference>